<feature type="region of interest" description="Disordered" evidence="4">
    <location>
        <begin position="1"/>
        <end position="33"/>
    </location>
</feature>
<dbReference type="InterPro" id="IPR001138">
    <property type="entry name" value="Zn2Cys6_DnaBD"/>
</dbReference>
<feature type="compositionally biased region" description="Polar residues" evidence="4">
    <location>
        <begin position="707"/>
        <end position="743"/>
    </location>
</feature>
<dbReference type="CDD" id="cd00067">
    <property type="entry name" value="GAL4"/>
    <property type="match status" value="1"/>
</dbReference>
<dbReference type="Proteomes" id="UP000244855">
    <property type="component" value="Unassembled WGS sequence"/>
</dbReference>
<evidence type="ECO:0000313" key="7">
    <source>
        <dbReference type="Proteomes" id="UP000244855"/>
    </source>
</evidence>
<accession>A0A2V1D5K8</accession>
<dbReference type="GO" id="GO:0000981">
    <property type="term" value="F:DNA-binding transcription factor activity, RNA polymerase II-specific"/>
    <property type="evidence" value="ECO:0007669"/>
    <property type="project" value="InterPro"/>
</dbReference>
<dbReference type="SMART" id="SM00066">
    <property type="entry name" value="GAL4"/>
    <property type="match status" value="1"/>
</dbReference>
<dbReference type="InterPro" id="IPR036864">
    <property type="entry name" value="Zn2-C6_fun-type_DNA-bd_sf"/>
</dbReference>
<dbReference type="PROSITE" id="PS00463">
    <property type="entry name" value="ZN2_CY6_FUNGAL_1"/>
    <property type="match status" value="1"/>
</dbReference>
<feature type="compositionally biased region" description="Low complexity" evidence="4">
    <location>
        <begin position="798"/>
        <end position="811"/>
    </location>
</feature>
<feature type="domain" description="Zn(2)-C6 fungal-type" evidence="5">
    <location>
        <begin position="36"/>
        <end position="65"/>
    </location>
</feature>
<feature type="region of interest" description="Disordered" evidence="4">
    <location>
        <begin position="796"/>
        <end position="823"/>
    </location>
</feature>
<dbReference type="STRING" id="97972.A0A2V1D5K8"/>
<reference evidence="6 7" key="1">
    <citation type="journal article" date="2018" name="Sci. Rep.">
        <title>Comparative genomics provides insights into the lifestyle and reveals functional heterogeneity of dark septate endophytic fungi.</title>
        <authorList>
            <person name="Knapp D.G."/>
            <person name="Nemeth J.B."/>
            <person name="Barry K."/>
            <person name="Hainaut M."/>
            <person name="Henrissat B."/>
            <person name="Johnson J."/>
            <person name="Kuo A."/>
            <person name="Lim J.H.P."/>
            <person name="Lipzen A."/>
            <person name="Nolan M."/>
            <person name="Ohm R.A."/>
            <person name="Tamas L."/>
            <person name="Grigoriev I.V."/>
            <person name="Spatafora J.W."/>
            <person name="Nagy L.G."/>
            <person name="Kovacs G.M."/>
        </authorList>
    </citation>
    <scope>NUCLEOTIDE SEQUENCE [LARGE SCALE GENOMIC DNA]</scope>
    <source>
        <strain evidence="6 7">DSE2036</strain>
    </source>
</reference>
<dbReference type="OrthoDB" id="3989227at2759"/>
<keyword evidence="3" id="KW-0539">Nucleus</keyword>
<dbReference type="PANTHER" id="PTHR31001:SF50">
    <property type="entry name" value="ZN(II)2CYS6 TRANSCRIPTION FACTOR (EUROFUNG)"/>
    <property type="match status" value="1"/>
</dbReference>
<feature type="region of interest" description="Disordered" evidence="4">
    <location>
        <begin position="101"/>
        <end position="141"/>
    </location>
</feature>
<dbReference type="Gene3D" id="4.10.240.10">
    <property type="entry name" value="Zn(2)-C6 fungal-type DNA-binding domain"/>
    <property type="match status" value="1"/>
</dbReference>
<evidence type="ECO:0000256" key="3">
    <source>
        <dbReference type="ARBA" id="ARBA00023242"/>
    </source>
</evidence>
<dbReference type="SUPFAM" id="SSF57701">
    <property type="entry name" value="Zn2/Cys6 DNA-binding domain"/>
    <property type="match status" value="1"/>
</dbReference>
<evidence type="ECO:0000256" key="2">
    <source>
        <dbReference type="ARBA" id="ARBA00022723"/>
    </source>
</evidence>
<feature type="region of interest" description="Disordered" evidence="4">
    <location>
        <begin position="701"/>
        <end position="744"/>
    </location>
</feature>
<evidence type="ECO:0000313" key="6">
    <source>
        <dbReference type="EMBL" id="PVH93292.1"/>
    </source>
</evidence>
<evidence type="ECO:0000259" key="5">
    <source>
        <dbReference type="PROSITE" id="PS50048"/>
    </source>
</evidence>
<comment type="subcellular location">
    <subcellularLocation>
        <location evidence="1">Nucleus</location>
    </subcellularLocation>
</comment>
<dbReference type="PANTHER" id="PTHR31001">
    <property type="entry name" value="UNCHARACTERIZED TRANSCRIPTIONAL REGULATORY PROTEIN"/>
    <property type="match status" value="1"/>
</dbReference>
<keyword evidence="7" id="KW-1185">Reference proteome</keyword>
<organism evidence="6 7">
    <name type="scientific">Periconia macrospinosa</name>
    <dbReference type="NCBI Taxonomy" id="97972"/>
    <lineage>
        <taxon>Eukaryota</taxon>
        <taxon>Fungi</taxon>
        <taxon>Dikarya</taxon>
        <taxon>Ascomycota</taxon>
        <taxon>Pezizomycotina</taxon>
        <taxon>Dothideomycetes</taxon>
        <taxon>Pleosporomycetidae</taxon>
        <taxon>Pleosporales</taxon>
        <taxon>Massarineae</taxon>
        <taxon>Periconiaceae</taxon>
        <taxon>Periconia</taxon>
    </lineage>
</organism>
<dbReference type="GO" id="GO:0008270">
    <property type="term" value="F:zinc ion binding"/>
    <property type="evidence" value="ECO:0007669"/>
    <property type="project" value="InterPro"/>
</dbReference>
<protein>
    <recommendedName>
        <fullName evidence="5">Zn(2)-C6 fungal-type domain-containing protein</fullName>
    </recommendedName>
</protein>
<dbReference type="EMBL" id="KZ805599">
    <property type="protein sequence ID" value="PVH93292.1"/>
    <property type="molecule type" value="Genomic_DNA"/>
</dbReference>
<dbReference type="InterPro" id="IPR007219">
    <property type="entry name" value="XnlR_reg_dom"/>
</dbReference>
<dbReference type="InterPro" id="IPR050613">
    <property type="entry name" value="Sec_Metabolite_Reg"/>
</dbReference>
<dbReference type="SMART" id="SM00906">
    <property type="entry name" value="Fungal_trans"/>
    <property type="match status" value="1"/>
</dbReference>
<dbReference type="AlphaFoldDB" id="A0A2V1D5K8"/>
<dbReference type="GO" id="GO:0006351">
    <property type="term" value="P:DNA-templated transcription"/>
    <property type="evidence" value="ECO:0007669"/>
    <property type="project" value="InterPro"/>
</dbReference>
<evidence type="ECO:0000256" key="1">
    <source>
        <dbReference type="ARBA" id="ARBA00004123"/>
    </source>
</evidence>
<dbReference type="Pfam" id="PF04082">
    <property type="entry name" value="Fungal_trans"/>
    <property type="match status" value="1"/>
</dbReference>
<name>A0A2V1D5K8_9PLEO</name>
<gene>
    <name evidence="6" type="ORF">DM02DRAFT_619357</name>
</gene>
<dbReference type="GO" id="GO:0003677">
    <property type="term" value="F:DNA binding"/>
    <property type="evidence" value="ECO:0007669"/>
    <property type="project" value="InterPro"/>
</dbReference>
<keyword evidence="2" id="KW-0479">Metal-binding</keyword>
<feature type="compositionally biased region" description="Basic and acidic residues" evidence="4">
    <location>
        <begin position="101"/>
        <end position="132"/>
    </location>
</feature>
<dbReference type="Pfam" id="PF00172">
    <property type="entry name" value="Zn_clus"/>
    <property type="match status" value="1"/>
</dbReference>
<dbReference type="GO" id="GO:0005634">
    <property type="term" value="C:nucleus"/>
    <property type="evidence" value="ECO:0007669"/>
    <property type="project" value="UniProtKB-SubCell"/>
</dbReference>
<proteinExistence type="predicted"/>
<dbReference type="PROSITE" id="PS50048">
    <property type="entry name" value="ZN2_CY6_FUNGAL_2"/>
    <property type="match status" value="1"/>
</dbReference>
<evidence type="ECO:0000256" key="4">
    <source>
        <dbReference type="SAM" id="MobiDB-lite"/>
    </source>
</evidence>
<feature type="compositionally biased region" description="Low complexity" evidence="4">
    <location>
        <begin position="23"/>
        <end position="33"/>
    </location>
</feature>
<sequence>MDDDILHTSAGTNDRVQKHHAANLPSSTNPNLNPRSCVTCRRRKVKCDKKQPCSNCARAKIDCIFPGPGRAPRKNRKPPDGELLDRLRRLEGVVQSLNAQVEEHEQEAAQRERKAAEIDSKSTEDEGSEERCPMGSMGQRPSVIEETSVEGLETRFGRLVVDQGRSRYVNSSFWASLNNEVEDLKSILVENSDDEETQDSPDTTPPQNTGFMFGYSSSNVDMLALHPPLKQGIELWGLYRANVDPLVKVLHNPTFELIYLQAIAQPDKISKSLEPLVFAIYYAAVTSVPREHSLLKWGEERDTLLSRYRFGLEQALARANFLINDEMVILQAFIIFMVLMRRNDDARKIWTLTGLAVRMAQTLGIHRDGAHFNLTPFEIEMRRRLWWQVCILDARASEDHGCDPTIVEAQFDTKMPLNVNDTDLHPDMKDFPAERQGFTEMTFSLIRFEVTNIFRRIFYVPPSPFRCQEFFSTLSIPEKERWISNCHQRLEDKYLQNCDMANPLCWITATLSRLIMSKMWLIVYHPHQRRDGGASLPQETKDKLFITSLENIEYSILIETEARTSQWAWLFRTYVQWHAIAFLLSELCVRTKGEAVERAWRALDATAGRWWFPLKDGTPHAAGQAGCLWKPLRKLMAKARAARGRELALERASQALKNNNILYPDFNQLLNGSPNPQIPPGQPNPQNLDKMLRPAAQRLGEMPVSSPPTWHTESPRANNADISPTAAPTTVNDNTTTNGQPPNGISELQAFNTLSEQGLDFLLRDVMEGGPPLDGTYVPLEKNNGNMTSPDYISLNHTSTTQSTNQNTNTTASLSPTTAPNALDPTAPDVNFTNTAAGLDDFSIADVGMDMDWTTWDDLVGQYGVDGVVQQGAANGAGHLGKVGWF</sequence>
<dbReference type="CDD" id="cd12148">
    <property type="entry name" value="fungal_TF_MHR"/>
    <property type="match status" value="1"/>
</dbReference>